<evidence type="ECO:0000313" key="7">
    <source>
        <dbReference type="EMBL" id="ETO12585.1"/>
    </source>
</evidence>
<proteinExistence type="predicted"/>
<comment type="caution">
    <text evidence="7">The sequence shown here is derived from an EMBL/GenBank/DDBJ whole genome shotgun (WGS) entry which is preliminary data.</text>
</comment>
<evidence type="ECO:0000256" key="4">
    <source>
        <dbReference type="ARBA" id="ARBA00023175"/>
    </source>
</evidence>
<keyword evidence="3" id="KW-0518">Myosin</keyword>
<dbReference type="OMA" id="STREHKY"/>
<sequence>MEIEKLRVSASQKQKLESYVRELDKKWSAQVTEIEKLREENSALRVQIQQMQLVAPNMMTDNSTAVSASASASASAAAAAAAAASASEASPAGINGGKGPALASINITESTREHKYTPLDTPTIRETSQVGTPLRRIEELEESDDEKSLVTSPLPTRDSGKGTPTATAAASAFAVSAEDVHGPQGANFQTKEDVNLLADRYENALGGMRMTLLNQQVEMERLRVENSQAQKQVRRLSSSMDETQANQTRYVLQLQQDLAEAKEQNDTLKLQLQEIETGKKEEVDHDQLQQQIATNQQLTQQLQECKTELKEHIVLLLDEQHKLQLAEQQIQELNQKLQSQQQSTQFCLPLFDRNIHV</sequence>
<evidence type="ECO:0000256" key="3">
    <source>
        <dbReference type="ARBA" id="ARBA00023123"/>
    </source>
</evidence>
<feature type="region of interest" description="Disordered" evidence="6">
    <location>
        <begin position="108"/>
        <end position="165"/>
    </location>
</feature>
<evidence type="ECO:0008006" key="9">
    <source>
        <dbReference type="Google" id="ProtNLM"/>
    </source>
</evidence>
<evidence type="ECO:0000256" key="2">
    <source>
        <dbReference type="ARBA" id="ARBA00022490"/>
    </source>
</evidence>
<dbReference type="AlphaFoldDB" id="X6MHN5"/>
<keyword evidence="4" id="KW-0505">Motor protein</keyword>
<dbReference type="PANTHER" id="PTHR46349:SF6">
    <property type="entry name" value="MYOSIN-6-LIKE"/>
    <property type="match status" value="1"/>
</dbReference>
<dbReference type="EMBL" id="ASPP01021267">
    <property type="protein sequence ID" value="ETO12585.1"/>
    <property type="molecule type" value="Genomic_DNA"/>
</dbReference>
<dbReference type="GO" id="GO:0005923">
    <property type="term" value="C:bicellular tight junction"/>
    <property type="evidence" value="ECO:0007669"/>
    <property type="project" value="TreeGrafter"/>
</dbReference>
<gene>
    <name evidence="7" type="ORF">RFI_24790</name>
</gene>
<evidence type="ECO:0000256" key="5">
    <source>
        <dbReference type="SAM" id="Coils"/>
    </source>
</evidence>
<keyword evidence="5" id="KW-0175">Coiled coil</keyword>
<evidence type="ECO:0000256" key="1">
    <source>
        <dbReference type="ARBA" id="ARBA00004496"/>
    </source>
</evidence>
<evidence type="ECO:0000313" key="8">
    <source>
        <dbReference type="Proteomes" id="UP000023152"/>
    </source>
</evidence>
<keyword evidence="2" id="KW-0963">Cytoplasm</keyword>
<dbReference type="Proteomes" id="UP000023152">
    <property type="component" value="Unassembled WGS sequence"/>
</dbReference>
<keyword evidence="8" id="KW-1185">Reference proteome</keyword>
<dbReference type="PANTHER" id="PTHR46349">
    <property type="entry name" value="CINGULIN-LIKE PROTEIN 1-RELATED"/>
    <property type="match status" value="1"/>
</dbReference>
<feature type="coiled-coil region" evidence="5">
    <location>
        <begin position="212"/>
        <end position="343"/>
    </location>
</feature>
<evidence type="ECO:0000256" key="6">
    <source>
        <dbReference type="SAM" id="MobiDB-lite"/>
    </source>
</evidence>
<accession>X6MHN5</accession>
<name>X6MHN5_RETFI</name>
<organism evidence="7 8">
    <name type="scientific">Reticulomyxa filosa</name>
    <dbReference type="NCBI Taxonomy" id="46433"/>
    <lineage>
        <taxon>Eukaryota</taxon>
        <taxon>Sar</taxon>
        <taxon>Rhizaria</taxon>
        <taxon>Retaria</taxon>
        <taxon>Foraminifera</taxon>
        <taxon>Monothalamids</taxon>
        <taxon>Reticulomyxidae</taxon>
        <taxon>Reticulomyxa</taxon>
    </lineage>
</organism>
<reference evidence="7 8" key="1">
    <citation type="journal article" date="2013" name="Curr. Biol.">
        <title>The Genome of the Foraminiferan Reticulomyxa filosa.</title>
        <authorList>
            <person name="Glockner G."/>
            <person name="Hulsmann N."/>
            <person name="Schleicher M."/>
            <person name="Noegel A.A."/>
            <person name="Eichinger L."/>
            <person name="Gallinger C."/>
            <person name="Pawlowski J."/>
            <person name="Sierra R."/>
            <person name="Euteneuer U."/>
            <person name="Pillet L."/>
            <person name="Moustafa A."/>
            <person name="Platzer M."/>
            <person name="Groth M."/>
            <person name="Szafranski K."/>
            <person name="Schliwa M."/>
        </authorList>
    </citation>
    <scope>NUCLEOTIDE SEQUENCE [LARGE SCALE GENOMIC DNA]</scope>
</reference>
<comment type="subcellular location">
    <subcellularLocation>
        <location evidence="1">Cytoplasm</location>
    </subcellularLocation>
</comment>
<protein>
    <recommendedName>
        <fullName evidence="9">Viral A-type inclusion protein</fullName>
    </recommendedName>
</protein>